<organism evidence="1">
    <name type="scientific">Solanum lycopersicum</name>
    <name type="common">Tomato</name>
    <name type="synonym">Lycopersicon esculentum</name>
    <dbReference type="NCBI Taxonomy" id="4081"/>
    <lineage>
        <taxon>Eukaryota</taxon>
        <taxon>Viridiplantae</taxon>
        <taxon>Streptophyta</taxon>
        <taxon>Embryophyta</taxon>
        <taxon>Tracheophyta</taxon>
        <taxon>Spermatophyta</taxon>
        <taxon>Magnoliopsida</taxon>
        <taxon>eudicotyledons</taxon>
        <taxon>Gunneridae</taxon>
        <taxon>Pentapetalae</taxon>
        <taxon>asterids</taxon>
        <taxon>lamiids</taxon>
        <taxon>Solanales</taxon>
        <taxon>Solanaceae</taxon>
        <taxon>Solanoideae</taxon>
        <taxon>Solaneae</taxon>
        <taxon>Solanum</taxon>
        <taxon>Solanum subgen. Lycopersicon</taxon>
    </lineage>
</organism>
<dbReference type="PaxDb" id="4081-Solyc04g049430.1.1"/>
<name>A0A3Q7G4D8_SOLLC</name>
<evidence type="ECO:0000313" key="2">
    <source>
        <dbReference type="Proteomes" id="UP000004994"/>
    </source>
</evidence>
<reference evidence="1" key="1">
    <citation type="journal article" date="2012" name="Nature">
        <title>The tomato genome sequence provides insights into fleshy fruit evolution.</title>
        <authorList>
            <consortium name="Tomato Genome Consortium"/>
        </authorList>
    </citation>
    <scope>NUCLEOTIDE SEQUENCE [LARGE SCALE GENOMIC DNA]</scope>
    <source>
        <strain evidence="1">cv. Heinz 1706</strain>
    </source>
</reference>
<dbReference type="Proteomes" id="UP000004994">
    <property type="component" value="Chromosome 4"/>
</dbReference>
<reference evidence="1" key="2">
    <citation type="submission" date="2019-01" db="UniProtKB">
        <authorList>
            <consortium name="EnsemblPlants"/>
        </authorList>
    </citation>
    <scope>IDENTIFICATION</scope>
    <source>
        <strain evidence="1">cv. Heinz 1706</strain>
    </source>
</reference>
<dbReference type="InParanoid" id="A0A3Q7G4D8"/>
<dbReference type="Gramene" id="Solyc04g049430.1.1">
    <property type="protein sequence ID" value="Solyc04g049430.1.1.1"/>
    <property type="gene ID" value="Solyc04g049430.1"/>
</dbReference>
<dbReference type="EnsemblPlants" id="Solyc04g049430.1.1">
    <property type="protein sequence ID" value="Solyc04g049430.1.1.1"/>
    <property type="gene ID" value="Solyc04g049430.1"/>
</dbReference>
<sequence>MVINPEFNSIFQISNFEFLAFRASIELISVACDVGNCGALSGGLGDALQVCFEVLDKHCVPPFFLTP</sequence>
<evidence type="ECO:0000313" key="1">
    <source>
        <dbReference type="EnsemblPlants" id="Solyc04g049430.1.1.1"/>
    </source>
</evidence>
<protein>
    <submittedName>
        <fullName evidence="1">Uncharacterized protein</fullName>
    </submittedName>
</protein>
<dbReference type="AlphaFoldDB" id="A0A3Q7G4D8"/>
<proteinExistence type="predicted"/>
<keyword evidence="2" id="KW-1185">Reference proteome</keyword>
<accession>A0A3Q7G4D8</accession>